<dbReference type="AlphaFoldDB" id="A0A654U2U0"/>
<evidence type="ECO:0000313" key="2">
    <source>
        <dbReference type="EMBL" id="CKU01626.1"/>
    </source>
</evidence>
<reference evidence="3 4" key="1">
    <citation type="submission" date="2015-03" db="EMBL/GenBank/DDBJ databases">
        <authorList>
            <consortium name="Pathogen Informatics"/>
        </authorList>
    </citation>
    <scope>NUCLEOTIDE SEQUENCE [LARGE SCALE GENOMIC DNA]</scope>
    <source>
        <strain evidence="2 4">Bir 172</strain>
        <strain evidence="1 3">C09601061</strain>
    </source>
</reference>
<dbReference type="Proteomes" id="UP000048948">
    <property type="component" value="Unassembled WGS sequence"/>
</dbReference>
<dbReference type="EMBL" id="CGCX01001093">
    <property type="protein sequence ID" value="CFR88549.1"/>
    <property type="molecule type" value="Genomic_DNA"/>
</dbReference>
<dbReference type="EMBL" id="CNGE01001329">
    <property type="protein sequence ID" value="CKU01626.1"/>
    <property type="molecule type" value="Genomic_DNA"/>
</dbReference>
<evidence type="ECO:0000313" key="1">
    <source>
        <dbReference type="EMBL" id="CFR88549.1"/>
    </source>
</evidence>
<evidence type="ECO:0000313" key="4">
    <source>
        <dbReference type="Proteomes" id="UP000048948"/>
    </source>
</evidence>
<proteinExistence type="predicted"/>
<accession>A0A654U2U0</accession>
<name>A0A654U2U0_MYCTX</name>
<evidence type="ECO:0000313" key="3">
    <source>
        <dbReference type="Proteomes" id="UP000046680"/>
    </source>
</evidence>
<gene>
    <name evidence="1" type="ORF">ERS007657_02695</name>
    <name evidence="2" type="ORF">ERS027646_04385</name>
</gene>
<dbReference type="Proteomes" id="UP000046680">
    <property type="component" value="Unassembled WGS sequence"/>
</dbReference>
<organism evidence="1 3">
    <name type="scientific">Mycobacterium tuberculosis</name>
    <dbReference type="NCBI Taxonomy" id="1773"/>
    <lineage>
        <taxon>Bacteria</taxon>
        <taxon>Bacillati</taxon>
        <taxon>Actinomycetota</taxon>
        <taxon>Actinomycetes</taxon>
        <taxon>Mycobacteriales</taxon>
        <taxon>Mycobacteriaceae</taxon>
        <taxon>Mycobacterium</taxon>
        <taxon>Mycobacterium tuberculosis complex</taxon>
    </lineage>
</organism>
<sequence length="117" mass="11907">MSGAITANGAMVINRYKATLDLLSPLAAAKNSVFASATAIAESTAKFAITGQVNAVSPDLSAPSAVAARCTSKYIREPISRLRMAAARVTVIRSPALVVRGGTRLRSGSGCSPSGGR</sequence>
<protein>
    <submittedName>
        <fullName evidence="1">Uncharacterized protein</fullName>
    </submittedName>
</protein>